<reference evidence="2" key="1">
    <citation type="submission" date="2021-01" db="EMBL/GenBank/DDBJ databases">
        <title>YIM 132084 draft genome.</title>
        <authorList>
            <person name="An D."/>
        </authorList>
    </citation>
    <scope>NUCLEOTIDE SEQUENCE</scope>
    <source>
        <strain evidence="2">YIM 132084</strain>
    </source>
</reference>
<comment type="caution">
    <text evidence="2">The sequence shown here is derived from an EMBL/GenBank/DDBJ whole genome shotgun (WGS) entry which is preliminary data.</text>
</comment>
<feature type="domain" description="BFN" evidence="1">
    <location>
        <begin position="1"/>
        <end position="129"/>
    </location>
</feature>
<gene>
    <name evidence="2" type="ORF">JL106_18075</name>
</gene>
<dbReference type="Gene3D" id="3.10.690.10">
    <property type="entry name" value="Bifunctional nuclease domain"/>
    <property type="match status" value="1"/>
</dbReference>
<accession>A0A938YGK0</accession>
<dbReference type="EMBL" id="JAERWK010000025">
    <property type="protein sequence ID" value="MBM9469198.1"/>
    <property type="molecule type" value="Genomic_DNA"/>
</dbReference>
<dbReference type="SUPFAM" id="SSF103256">
    <property type="entry name" value="Hypothetical protein TM0160"/>
    <property type="match status" value="1"/>
</dbReference>
<sequence length="171" mass="18220">MIEMRIVGVRVEMPNQQPVLVLTEVEGNRSLPILIGSAEATAIAMHLQGVRPSRPLTHDLLGHVIAALGHAVSQVRVVDFREGTFYGELAFENGTTVSARPSDAIALAVRVEIPVFVEEAVLADAGIVMGEDGEEAADDAGASGDAVSDEVERFREFLDTISPEDFGGQKP</sequence>
<protein>
    <submittedName>
        <fullName evidence="2">Bifunctional nuclease family protein</fullName>
    </submittedName>
</protein>
<dbReference type="Pfam" id="PF02577">
    <property type="entry name" value="BFN_dom"/>
    <property type="match status" value="1"/>
</dbReference>
<dbReference type="InterPro" id="IPR036104">
    <property type="entry name" value="BFN_sf"/>
</dbReference>
<dbReference type="GO" id="GO:0004518">
    <property type="term" value="F:nuclease activity"/>
    <property type="evidence" value="ECO:0007669"/>
    <property type="project" value="InterPro"/>
</dbReference>
<name>A0A938YGK0_9ACTN</name>
<dbReference type="InterPro" id="IPR003729">
    <property type="entry name" value="Bi_nuclease_dom"/>
</dbReference>
<dbReference type="Proteomes" id="UP000663792">
    <property type="component" value="Unassembled WGS sequence"/>
</dbReference>
<dbReference type="PANTHER" id="PTHR15160:SF1">
    <property type="entry name" value="VON HIPPEL-LINDAU DISEASE TUMOR SUPPRESSOR"/>
    <property type="match status" value="1"/>
</dbReference>
<evidence type="ECO:0000313" key="3">
    <source>
        <dbReference type="Proteomes" id="UP000663792"/>
    </source>
</evidence>
<dbReference type="AlphaFoldDB" id="A0A938YGK0"/>
<keyword evidence="3" id="KW-1185">Reference proteome</keyword>
<dbReference type="PANTHER" id="PTHR15160">
    <property type="entry name" value="VON HIPPEL-LINDAU PROTEIN"/>
    <property type="match status" value="1"/>
</dbReference>
<organism evidence="2 3">
    <name type="scientific">Nakamurella leprariae</name>
    <dbReference type="NCBI Taxonomy" id="2803911"/>
    <lineage>
        <taxon>Bacteria</taxon>
        <taxon>Bacillati</taxon>
        <taxon>Actinomycetota</taxon>
        <taxon>Actinomycetes</taxon>
        <taxon>Nakamurellales</taxon>
        <taxon>Nakamurellaceae</taxon>
        <taxon>Nakamurella</taxon>
    </lineage>
</organism>
<evidence type="ECO:0000259" key="1">
    <source>
        <dbReference type="PROSITE" id="PS51658"/>
    </source>
</evidence>
<dbReference type="RefSeq" id="WP_205262160.1">
    <property type="nucleotide sequence ID" value="NZ_JAERWK010000025.1"/>
</dbReference>
<proteinExistence type="predicted"/>
<evidence type="ECO:0000313" key="2">
    <source>
        <dbReference type="EMBL" id="MBM9469198.1"/>
    </source>
</evidence>
<dbReference type="PROSITE" id="PS51658">
    <property type="entry name" value="BFN"/>
    <property type="match status" value="1"/>
</dbReference>